<evidence type="ECO:0000256" key="7">
    <source>
        <dbReference type="ARBA" id="ARBA00022737"/>
    </source>
</evidence>
<dbReference type="AlphaFoldDB" id="A0A0D3IDM1"/>
<proteinExistence type="inferred from homology"/>
<evidence type="ECO:0000256" key="11">
    <source>
        <dbReference type="ARBA" id="ARBA00042436"/>
    </source>
</evidence>
<dbReference type="PANTHER" id="PTHR11129:SF1">
    <property type="entry name" value="PROTEIN FARNESYLTRANSFERASE_GERANYLGERANYLTRANSFERASE TYPE-1 SUBUNIT ALPHA"/>
    <property type="match status" value="1"/>
</dbReference>
<keyword evidence="15" id="KW-1185">Reference proteome</keyword>
<comment type="similarity">
    <text evidence="2">Belongs to the protein prenyltransferase subunit alpha family.</text>
</comment>
<dbReference type="InterPro" id="IPR002088">
    <property type="entry name" value="Prenyl_trans_a"/>
</dbReference>
<keyword evidence="5" id="KW-0637">Prenyltransferase</keyword>
<evidence type="ECO:0000313" key="15">
    <source>
        <dbReference type="Proteomes" id="UP000013827"/>
    </source>
</evidence>
<evidence type="ECO:0000256" key="3">
    <source>
        <dbReference type="ARBA" id="ARBA00012700"/>
    </source>
</evidence>
<dbReference type="eggNOG" id="KOG0530">
    <property type="taxonomic scope" value="Eukaryota"/>
</dbReference>
<dbReference type="EC" id="2.5.1.58" evidence="4"/>
<keyword evidence="6" id="KW-0808">Transferase</keyword>
<evidence type="ECO:0000256" key="1">
    <source>
        <dbReference type="ARBA" id="ARBA00001946"/>
    </source>
</evidence>
<evidence type="ECO:0000256" key="13">
    <source>
        <dbReference type="ARBA" id="ARBA00043219"/>
    </source>
</evidence>
<accession>A0A0D3IDM1</accession>
<evidence type="ECO:0000256" key="12">
    <source>
        <dbReference type="ARBA" id="ARBA00043086"/>
    </source>
</evidence>
<dbReference type="Pfam" id="PF01239">
    <property type="entry name" value="PPTA"/>
    <property type="match status" value="5"/>
</dbReference>
<comment type="cofactor">
    <cofactor evidence="1">
        <name>Mg(2+)</name>
        <dbReference type="ChEBI" id="CHEBI:18420"/>
    </cofactor>
</comment>
<dbReference type="Gene3D" id="1.25.40.120">
    <property type="entry name" value="Protein prenylyltransferase"/>
    <property type="match status" value="1"/>
</dbReference>
<evidence type="ECO:0000256" key="5">
    <source>
        <dbReference type="ARBA" id="ARBA00022602"/>
    </source>
</evidence>
<evidence type="ECO:0000256" key="4">
    <source>
        <dbReference type="ARBA" id="ARBA00012702"/>
    </source>
</evidence>
<name>A0A0D3IDM1_EMIH1</name>
<evidence type="ECO:0000256" key="10">
    <source>
        <dbReference type="ARBA" id="ARBA00041392"/>
    </source>
</evidence>
<reference evidence="15" key="1">
    <citation type="journal article" date="2013" name="Nature">
        <title>Pan genome of the phytoplankton Emiliania underpins its global distribution.</title>
        <authorList>
            <person name="Read B.A."/>
            <person name="Kegel J."/>
            <person name="Klute M.J."/>
            <person name="Kuo A."/>
            <person name="Lefebvre S.C."/>
            <person name="Maumus F."/>
            <person name="Mayer C."/>
            <person name="Miller J."/>
            <person name="Monier A."/>
            <person name="Salamov A."/>
            <person name="Young J."/>
            <person name="Aguilar M."/>
            <person name="Claverie J.M."/>
            <person name="Frickenhaus S."/>
            <person name="Gonzalez K."/>
            <person name="Herman E.K."/>
            <person name="Lin Y.C."/>
            <person name="Napier J."/>
            <person name="Ogata H."/>
            <person name="Sarno A.F."/>
            <person name="Shmutz J."/>
            <person name="Schroeder D."/>
            <person name="de Vargas C."/>
            <person name="Verret F."/>
            <person name="von Dassow P."/>
            <person name="Valentin K."/>
            <person name="Van de Peer Y."/>
            <person name="Wheeler G."/>
            <person name="Dacks J.B."/>
            <person name="Delwiche C.F."/>
            <person name="Dyhrman S.T."/>
            <person name="Glockner G."/>
            <person name="John U."/>
            <person name="Richards T."/>
            <person name="Worden A.Z."/>
            <person name="Zhang X."/>
            <person name="Grigoriev I.V."/>
            <person name="Allen A.E."/>
            <person name="Bidle K."/>
            <person name="Borodovsky M."/>
            <person name="Bowler C."/>
            <person name="Brownlee C."/>
            <person name="Cock J.M."/>
            <person name="Elias M."/>
            <person name="Gladyshev V.N."/>
            <person name="Groth M."/>
            <person name="Guda C."/>
            <person name="Hadaegh A."/>
            <person name="Iglesias-Rodriguez M.D."/>
            <person name="Jenkins J."/>
            <person name="Jones B.M."/>
            <person name="Lawson T."/>
            <person name="Leese F."/>
            <person name="Lindquist E."/>
            <person name="Lobanov A."/>
            <person name="Lomsadze A."/>
            <person name="Malik S.B."/>
            <person name="Marsh M.E."/>
            <person name="Mackinder L."/>
            <person name="Mock T."/>
            <person name="Mueller-Roeber B."/>
            <person name="Pagarete A."/>
            <person name="Parker M."/>
            <person name="Probert I."/>
            <person name="Quesneville H."/>
            <person name="Raines C."/>
            <person name="Rensing S.A."/>
            <person name="Riano-Pachon D.M."/>
            <person name="Richier S."/>
            <person name="Rokitta S."/>
            <person name="Shiraiwa Y."/>
            <person name="Soanes D.M."/>
            <person name="van der Giezen M."/>
            <person name="Wahlund T.M."/>
            <person name="Williams B."/>
            <person name="Wilson W."/>
            <person name="Wolfe G."/>
            <person name="Wurch L.L."/>
        </authorList>
    </citation>
    <scope>NUCLEOTIDE SEQUENCE</scope>
</reference>
<dbReference type="GO" id="GO:0005965">
    <property type="term" value="C:protein farnesyltransferase complex"/>
    <property type="evidence" value="ECO:0007669"/>
    <property type="project" value="TreeGrafter"/>
</dbReference>
<dbReference type="KEGG" id="ehx:EMIHUDRAFT_197718"/>
<organism evidence="14 15">
    <name type="scientific">Emiliania huxleyi (strain CCMP1516)</name>
    <dbReference type="NCBI Taxonomy" id="280463"/>
    <lineage>
        <taxon>Eukaryota</taxon>
        <taxon>Haptista</taxon>
        <taxon>Haptophyta</taxon>
        <taxon>Prymnesiophyceae</taxon>
        <taxon>Isochrysidales</taxon>
        <taxon>Noelaerhabdaceae</taxon>
        <taxon>Emiliania</taxon>
    </lineage>
</organism>
<dbReference type="GO" id="GO:0005953">
    <property type="term" value="C:CAAX-protein geranylgeranyltransferase complex"/>
    <property type="evidence" value="ECO:0007669"/>
    <property type="project" value="TreeGrafter"/>
</dbReference>
<keyword evidence="8" id="KW-0460">Magnesium</keyword>
<reference evidence="14" key="2">
    <citation type="submission" date="2024-10" db="UniProtKB">
        <authorList>
            <consortium name="EnsemblProtists"/>
        </authorList>
    </citation>
    <scope>IDENTIFICATION</scope>
</reference>
<dbReference type="EnsemblProtists" id="EOD09356">
    <property type="protein sequence ID" value="EOD09356"/>
    <property type="gene ID" value="EMIHUDRAFT_197718"/>
</dbReference>
<keyword evidence="7" id="KW-0677">Repeat</keyword>
<dbReference type="RefSeq" id="XP_005761785.1">
    <property type="nucleotide sequence ID" value="XM_005761728.1"/>
</dbReference>
<dbReference type="PANTHER" id="PTHR11129">
    <property type="entry name" value="PROTEIN FARNESYLTRANSFERASE ALPHA SUBUNIT/RAB GERANYLGERANYL TRANSFERASE ALPHA SUBUNIT"/>
    <property type="match status" value="1"/>
</dbReference>
<dbReference type="GeneID" id="17255795"/>
<protein>
    <recommendedName>
        <fullName evidence="9">Protein farnesyltransferase/geranylgeranyltransferase type-1 subunit alpha</fullName>
        <ecNumber evidence="4">2.5.1.58</ecNumber>
        <ecNumber evidence="3">2.5.1.59</ecNumber>
    </recommendedName>
    <alternativeName>
        <fullName evidence="12">CAAX farnesyltransferase subunit alpha</fullName>
    </alternativeName>
    <alternativeName>
        <fullName evidence="11">FTase-alpha</fullName>
    </alternativeName>
    <alternativeName>
        <fullName evidence="10">Ras proteins prenyltransferase subunit alpha</fullName>
    </alternativeName>
    <alternativeName>
        <fullName evidence="13">Type I protein geranyl-geranyltransferase subunit alpha</fullName>
    </alternativeName>
</protein>
<dbReference type="HOGENOM" id="CLU_026582_1_1_1"/>
<evidence type="ECO:0000256" key="2">
    <source>
        <dbReference type="ARBA" id="ARBA00006734"/>
    </source>
</evidence>
<dbReference type="OMA" id="HRHTIID"/>
<dbReference type="PROSITE" id="PS51147">
    <property type="entry name" value="PFTA"/>
    <property type="match status" value="4"/>
</dbReference>
<dbReference type="PaxDb" id="2903-EOD09356"/>
<evidence type="ECO:0000313" key="14">
    <source>
        <dbReference type="EnsemblProtists" id="EOD09356"/>
    </source>
</evidence>
<evidence type="ECO:0000256" key="9">
    <source>
        <dbReference type="ARBA" id="ARBA00040965"/>
    </source>
</evidence>
<dbReference type="GO" id="GO:0004662">
    <property type="term" value="F:CAAX-protein geranylgeranyltransferase activity"/>
    <property type="evidence" value="ECO:0007669"/>
    <property type="project" value="UniProtKB-EC"/>
</dbReference>
<sequence>MTALITAVAEACCFSCDCCDAHPRDLESSAASQVLFNTCVCHTSYMLDATFSDLEPLPQDDGPVPVVRIAYPDGFEEVMSYFRRVVVTGECSQRTLQLSAEVIAHNAANYTAWQYRRRCLEAMHSGSSNAAREQAWREELAFCTARGRENLKNYQVWFHRRSCLARLGSGPEAELEFVAEILRDDSKNYHAWGHRQWVLSSCGGWEGEAAFVEGLLEEDARNNSAWNQRYFLLQHTADLSSLSVAEGEVDFAARFIAAAPGNPSPWNYLRGVVEPLGYSAVPRVRLLCEGLLAGDAASGAGRVAAMSLLVDVLDEGGDPAEQERARSLCDSLEDLDSLREAYWQWRRSRVGAQQPTSPYAQ</sequence>
<dbReference type="GO" id="GO:0004660">
    <property type="term" value="F:protein farnesyltransferase activity"/>
    <property type="evidence" value="ECO:0007669"/>
    <property type="project" value="UniProtKB-EC"/>
</dbReference>
<dbReference type="SUPFAM" id="SSF48439">
    <property type="entry name" value="Protein prenylyltransferase"/>
    <property type="match status" value="1"/>
</dbReference>
<evidence type="ECO:0000256" key="6">
    <source>
        <dbReference type="ARBA" id="ARBA00022679"/>
    </source>
</evidence>
<dbReference type="Proteomes" id="UP000013827">
    <property type="component" value="Unassembled WGS sequence"/>
</dbReference>
<dbReference type="EC" id="2.5.1.59" evidence="3"/>
<dbReference type="STRING" id="2903.R1DES7"/>
<evidence type="ECO:0000256" key="8">
    <source>
        <dbReference type="ARBA" id="ARBA00022842"/>
    </source>
</evidence>